<name>A0A0K2UHT5_LEPSM</name>
<sequence length="43" mass="4956">IFDKNWCSLNPSLFFGFSPLHLIGIYNTLREGKNADLVCYNFS</sequence>
<reference evidence="1" key="1">
    <citation type="submission" date="2014-05" db="EMBL/GenBank/DDBJ databases">
        <authorList>
            <person name="Chronopoulou M."/>
        </authorList>
    </citation>
    <scope>NUCLEOTIDE SEQUENCE</scope>
    <source>
        <tissue evidence="1">Whole organism</tissue>
    </source>
</reference>
<accession>A0A0K2UHT5</accession>
<feature type="non-terminal residue" evidence="1">
    <location>
        <position position="1"/>
    </location>
</feature>
<proteinExistence type="predicted"/>
<dbReference type="AlphaFoldDB" id="A0A0K2UHT5"/>
<protein>
    <submittedName>
        <fullName evidence="1">Uncharacterized protein</fullName>
    </submittedName>
</protein>
<organism evidence="1">
    <name type="scientific">Lepeophtheirus salmonis</name>
    <name type="common">Salmon louse</name>
    <name type="synonym">Caligus salmonis</name>
    <dbReference type="NCBI Taxonomy" id="72036"/>
    <lineage>
        <taxon>Eukaryota</taxon>
        <taxon>Metazoa</taxon>
        <taxon>Ecdysozoa</taxon>
        <taxon>Arthropoda</taxon>
        <taxon>Crustacea</taxon>
        <taxon>Multicrustacea</taxon>
        <taxon>Hexanauplia</taxon>
        <taxon>Copepoda</taxon>
        <taxon>Siphonostomatoida</taxon>
        <taxon>Caligidae</taxon>
        <taxon>Lepeophtheirus</taxon>
    </lineage>
</organism>
<evidence type="ECO:0000313" key="1">
    <source>
        <dbReference type="EMBL" id="CDW37497.1"/>
    </source>
</evidence>
<dbReference type="EMBL" id="HACA01020136">
    <property type="protein sequence ID" value="CDW37497.1"/>
    <property type="molecule type" value="Transcribed_RNA"/>
</dbReference>